<dbReference type="InterPro" id="IPR036113">
    <property type="entry name" value="Asp/Glu-ADT_sf_sub_c"/>
</dbReference>
<protein>
    <recommendedName>
        <fullName evidence="1">Glutamyl-tRNA(Gln) amidotransferase subunit C</fullName>
    </recommendedName>
</protein>
<proteinExistence type="predicted"/>
<sequence>MDQNSKITPEVFDNLLYLSRLSSNDSDTESIAGQVSQIIEYFDILKKYDVSTEADDTAMISEELLRSDTISAGITQSDLKKMSSEYMDGYFRVPKVLGSGV</sequence>
<dbReference type="Pfam" id="PF02686">
    <property type="entry name" value="GatC"/>
    <property type="match status" value="1"/>
</dbReference>
<dbReference type="EMBL" id="CP048020">
    <property type="protein sequence ID" value="QHX43374.1"/>
    <property type="molecule type" value="Genomic_DNA"/>
</dbReference>
<evidence type="ECO:0000256" key="1">
    <source>
        <dbReference type="ARBA" id="ARBA00014426"/>
    </source>
</evidence>
<dbReference type="InterPro" id="IPR003837">
    <property type="entry name" value="GatC"/>
</dbReference>
<dbReference type="Proteomes" id="UP000464374">
    <property type="component" value="Chromosome"/>
</dbReference>
<evidence type="ECO:0000313" key="2">
    <source>
        <dbReference type="EMBL" id="QHX43374.1"/>
    </source>
</evidence>
<dbReference type="GO" id="GO:0016740">
    <property type="term" value="F:transferase activity"/>
    <property type="evidence" value="ECO:0007669"/>
    <property type="project" value="UniProtKB-KW"/>
</dbReference>
<dbReference type="KEGG" id="trz:GWP43_07845"/>
<evidence type="ECO:0000313" key="3">
    <source>
        <dbReference type="Proteomes" id="UP000464374"/>
    </source>
</evidence>
<dbReference type="NCBIfam" id="TIGR00135">
    <property type="entry name" value="gatC"/>
    <property type="match status" value="1"/>
</dbReference>
<accession>A0A6P1Y1N1</accession>
<dbReference type="Gene3D" id="1.10.20.60">
    <property type="entry name" value="Glu-tRNAGln amidotransferase C subunit, N-terminal domain"/>
    <property type="match status" value="1"/>
</dbReference>
<keyword evidence="2" id="KW-0808">Transferase</keyword>
<name>A0A6P1Y1N1_9SPIR</name>
<dbReference type="SUPFAM" id="SSF141000">
    <property type="entry name" value="Glu-tRNAGln amidotransferase C subunit"/>
    <property type="match status" value="1"/>
</dbReference>
<gene>
    <name evidence="2" type="primary">gatC</name>
    <name evidence="2" type="ORF">GWP43_07845</name>
</gene>
<reference evidence="2 3" key="1">
    <citation type="submission" date="2020-01" db="EMBL/GenBank/DDBJ databases">
        <title>Complete genome sequence of a human oral phylogroup 1 Treponema sp. strain ATCC 700766, originally isolated from periodontitis dental plaque.</title>
        <authorList>
            <person name="Chan Y."/>
            <person name="Huo Y.-B."/>
            <person name="Yu X.-L."/>
            <person name="Zeng H."/>
            <person name="Leung W.-K."/>
            <person name="Watt R.M."/>
        </authorList>
    </citation>
    <scope>NUCLEOTIDE SEQUENCE [LARGE SCALE GENOMIC DNA]</scope>
    <source>
        <strain evidence="2 3">OMZ 804</strain>
    </source>
</reference>
<dbReference type="RefSeq" id="WP_162663697.1">
    <property type="nucleotide sequence ID" value="NZ_CP048020.1"/>
</dbReference>
<dbReference type="AlphaFoldDB" id="A0A6P1Y1N1"/>
<organism evidence="2 3">
    <name type="scientific">Treponema vincentii</name>
    <dbReference type="NCBI Taxonomy" id="69710"/>
    <lineage>
        <taxon>Bacteria</taxon>
        <taxon>Pseudomonadati</taxon>
        <taxon>Spirochaetota</taxon>
        <taxon>Spirochaetia</taxon>
        <taxon>Spirochaetales</taxon>
        <taxon>Treponemataceae</taxon>
        <taxon>Treponema</taxon>
    </lineage>
</organism>
<dbReference type="GO" id="GO:0006450">
    <property type="term" value="P:regulation of translational fidelity"/>
    <property type="evidence" value="ECO:0007669"/>
    <property type="project" value="InterPro"/>
</dbReference>